<dbReference type="Proteomes" id="UP000596742">
    <property type="component" value="Unassembled WGS sequence"/>
</dbReference>
<evidence type="ECO:0000256" key="1">
    <source>
        <dbReference type="SAM" id="MobiDB-lite"/>
    </source>
</evidence>
<evidence type="ECO:0000313" key="2">
    <source>
        <dbReference type="EMBL" id="VDH93631.1"/>
    </source>
</evidence>
<evidence type="ECO:0000313" key="3">
    <source>
        <dbReference type="Proteomes" id="UP000596742"/>
    </source>
</evidence>
<name>A0A8B6BP94_MYTGA</name>
<gene>
    <name evidence="2" type="ORF">MGAL_10B077054</name>
</gene>
<dbReference type="AlphaFoldDB" id="A0A8B6BP94"/>
<dbReference type="EMBL" id="UYJE01000478">
    <property type="protein sequence ID" value="VDH93631.1"/>
    <property type="molecule type" value="Genomic_DNA"/>
</dbReference>
<reference evidence="2" key="1">
    <citation type="submission" date="2018-11" db="EMBL/GenBank/DDBJ databases">
        <authorList>
            <person name="Alioto T."/>
            <person name="Alioto T."/>
        </authorList>
    </citation>
    <scope>NUCLEOTIDE SEQUENCE</scope>
</reference>
<keyword evidence="3" id="KW-1185">Reference proteome</keyword>
<organism evidence="2 3">
    <name type="scientific">Mytilus galloprovincialis</name>
    <name type="common">Mediterranean mussel</name>
    <dbReference type="NCBI Taxonomy" id="29158"/>
    <lineage>
        <taxon>Eukaryota</taxon>
        <taxon>Metazoa</taxon>
        <taxon>Spiralia</taxon>
        <taxon>Lophotrochozoa</taxon>
        <taxon>Mollusca</taxon>
        <taxon>Bivalvia</taxon>
        <taxon>Autobranchia</taxon>
        <taxon>Pteriomorphia</taxon>
        <taxon>Mytilida</taxon>
        <taxon>Mytiloidea</taxon>
        <taxon>Mytilidae</taxon>
        <taxon>Mytilinae</taxon>
        <taxon>Mytilus</taxon>
    </lineage>
</organism>
<proteinExistence type="predicted"/>
<accession>A0A8B6BP94</accession>
<feature type="region of interest" description="Disordered" evidence="1">
    <location>
        <begin position="109"/>
        <end position="132"/>
    </location>
</feature>
<protein>
    <submittedName>
        <fullName evidence="2">Uncharacterized protein</fullName>
    </submittedName>
</protein>
<sequence length="194" mass="20783">MAFDAGKFLKTPDLESCDNLMKEELVLLAKHLKLDFKKCLFGLDPCFPPPRCPRPPRGPPGTCPPQCVYEYAIVNGKRCRVACKLWPPGPKGEPGEPCPPSLCGDGIAEPLPPPTTITTTTTTPPPSKGPCPPRPPCPRLGRMGKPGAPGPCPPKCVFEYAIVNGKRCRVACTRGPDGPDRQPGEFCPPTLVCT</sequence>
<feature type="compositionally biased region" description="Pro residues" evidence="1">
    <location>
        <begin position="123"/>
        <end position="132"/>
    </location>
</feature>
<comment type="caution">
    <text evidence="2">The sequence shown here is derived from an EMBL/GenBank/DDBJ whole genome shotgun (WGS) entry which is preliminary data.</text>
</comment>
<dbReference type="OrthoDB" id="6142091at2759"/>